<dbReference type="EMBL" id="JAOVZQ010000001">
    <property type="protein sequence ID" value="MCY0096504.1"/>
    <property type="molecule type" value="Genomic_DNA"/>
</dbReference>
<protein>
    <submittedName>
        <fullName evidence="2">ABC transporter substrate-binding protein</fullName>
    </submittedName>
</protein>
<dbReference type="InterPro" id="IPR015168">
    <property type="entry name" value="SsuA/THI5"/>
</dbReference>
<dbReference type="Proteomes" id="UP001081283">
    <property type="component" value="Unassembled WGS sequence"/>
</dbReference>
<dbReference type="SUPFAM" id="SSF53850">
    <property type="entry name" value="Periplasmic binding protein-like II"/>
    <property type="match status" value="1"/>
</dbReference>
<feature type="domain" description="SsuA/THI5-like" evidence="1">
    <location>
        <begin position="35"/>
        <end position="233"/>
    </location>
</feature>
<reference evidence="2" key="1">
    <citation type="submission" date="2022-10" db="EMBL/GenBank/DDBJ databases">
        <title>Hoeflea sp. J2-29, isolated from marine algae.</title>
        <authorList>
            <person name="Kristyanto S."/>
            <person name="Kim J.M."/>
            <person name="Jeon C.O."/>
        </authorList>
    </citation>
    <scope>NUCLEOTIDE SEQUENCE</scope>
    <source>
        <strain evidence="2">J2-29</strain>
    </source>
</reference>
<dbReference type="PANTHER" id="PTHR30024:SF48">
    <property type="entry name" value="ABC TRANSPORTER SUBSTRATE-BINDING PROTEIN"/>
    <property type="match status" value="1"/>
</dbReference>
<sequence>MGSVAASAQSDLPVIRAATLKIGTVNWELDTITRHGFDVDNGFRLEMQPYADNGATRVAVAGGEADMFVADWIWVAQQRAEGRDYVFIPYSKAVGGLVVSNDSTARTLADLAGRKIGIAGGPVDKSWLILQAYAVQEFGMDLAAETEQVFGAPPLIMKAAFSGEIDGAINFWHFLAKMKAGGMRQLISVEEATAALGLDPDVPLLGYVLRESFIAENPGIAKALYSASRNAKELLRSDDAAWDEIRPQMNASNDAQFETLRDDFRAGIPDPGSVNTESAGQLLELMAELGGERLVGNATTLPDGLFVGLD</sequence>
<proteinExistence type="predicted"/>
<name>A0ABT3YKT4_9HYPH</name>
<gene>
    <name evidence="2" type="ORF">OEG82_21175</name>
</gene>
<dbReference type="PANTHER" id="PTHR30024">
    <property type="entry name" value="ALIPHATIC SULFONATES-BINDING PROTEIN-RELATED"/>
    <property type="match status" value="1"/>
</dbReference>
<evidence type="ECO:0000313" key="2">
    <source>
        <dbReference type="EMBL" id="MCY0096504.1"/>
    </source>
</evidence>
<evidence type="ECO:0000259" key="1">
    <source>
        <dbReference type="Pfam" id="PF09084"/>
    </source>
</evidence>
<evidence type="ECO:0000313" key="3">
    <source>
        <dbReference type="Proteomes" id="UP001081283"/>
    </source>
</evidence>
<comment type="caution">
    <text evidence="2">The sequence shown here is derived from an EMBL/GenBank/DDBJ whole genome shotgun (WGS) entry which is preliminary data.</text>
</comment>
<organism evidence="2 3">
    <name type="scientific">Hoeflea ulvae</name>
    <dbReference type="NCBI Taxonomy" id="2983764"/>
    <lineage>
        <taxon>Bacteria</taxon>
        <taxon>Pseudomonadati</taxon>
        <taxon>Pseudomonadota</taxon>
        <taxon>Alphaproteobacteria</taxon>
        <taxon>Hyphomicrobiales</taxon>
        <taxon>Rhizobiaceae</taxon>
        <taxon>Hoeflea</taxon>
    </lineage>
</organism>
<accession>A0ABT3YKT4</accession>
<dbReference type="Pfam" id="PF09084">
    <property type="entry name" value="NMT1"/>
    <property type="match status" value="1"/>
</dbReference>
<dbReference type="Gene3D" id="3.40.190.10">
    <property type="entry name" value="Periplasmic binding protein-like II"/>
    <property type="match status" value="2"/>
</dbReference>
<keyword evidence="3" id="KW-1185">Reference proteome</keyword>